<protein>
    <recommendedName>
        <fullName evidence="2">DUF3126 family protein</fullName>
    </recommendedName>
</protein>
<gene>
    <name evidence="1" type="ORF">MNBD_ALPHA06-1256</name>
</gene>
<dbReference type="AlphaFoldDB" id="A0A3B0RU49"/>
<evidence type="ECO:0008006" key="2">
    <source>
        <dbReference type="Google" id="ProtNLM"/>
    </source>
</evidence>
<name>A0A3B0RU49_9ZZZZ</name>
<accession>A0A3B0RU49</accession>
<organism evidence="1">
    <name type="scientific">hydrothermal vent metagenome</name>
    <dbReference type="NCBI Taxonomy" id="652676"/>
    <lineage>
        <taxon>unclassified sequences</taxon>
        <taxon>metagenomes</taxon>
        <taxon>ecological metagenomes</taxon>
    </lineage>
</organism>
<proteinExistence type="predicted"/>
<dbReference type="EMBL" id="UOEE01000134">
    <property type="protein sequence ID" value="VAV91928.1"/>
    <property type="molecule type" value="Genomic_DNA"/>
</dbReference>
<sequence>MTDAEIEKLRVFLAKRINPSVELRRRGKQTDSVEVYADEEFLGILFKDDEDPKDISYNLDVAILAIDLE</sequence>
<evidence type="ECO:0000313" key="1">
    <source>
        <dbReference type="EMBL" id="VAV91928.1"/>
    </source>
</evidence>
<dbReference type="InterPro" id="IPR021473">
    <property type="entry name" value="DUF3126"/>
</dbReference>
<reference evidence="1" key="1">
    <citation type="submission" date="2018-06" db="EMBL/GenBank/DDBJ databases">
        <authorList>
            <person name="Zhirakovskaya E."/>
        </authorList>
    </citation>
    <scope>NUCLEOTIDE SEQUENCE</scope>
</reference>
<dbReference type="Pfam" id="PF11324">
    <property type="entry name" value="DUF3126"/>
    <property type="match status" value="1"/>
</dbReference>